<dbReference type="InterPro" id="IPR023232">
    <property type="entry name" value="Glyco_hydro_2_AS"/>
</dbReference>
<sequence length="1022" mass="114551">MTKISDLLLQNAWQNPTLVQHNRLPAHAPLAGYRSTDQARAQISSQRRLLNGDWSFAYFERPEAVPDTIVFDAYPFSETQTVPSNWQLQGHDRPIYTNVQYPFAVNPPTVPVDNPTGVYRRNFDLSSTDLQSQCRIIFDGANAMLYLFCNGHYVGLSKDSRLPAEFDLSAFVVEGHNQITAMVLRWCDGSYLEDQDMWWLSGLFRDVSLLLKPAFAIADYCVQTHLDALYRDAELRIETRISGTLPAAPAQLRAQLFDADHCIADERVNLGSAAVDEHGGYPELAHHSIALLNPRKWTDETPNLYTLVLSLEDSQGEVLDVERTQVGFRTVEIRGGQLRVNGQALLIRGVNRHEHHPTRGHAVTRADMEQDVRLMKQFNFNAVRTSHYPNHPDFYALCDQYGLYVVDEANVETHGMWPCSRLSEDPLWLNAYVERMTRLVLRDRNHPSIIIWSLGNESGVGKNHHVMYQWTQAIDPTRPIQYEGGGADSAVTDIICPMYARVDTDMAHPAVPKWSIKKWLGLPDEQRPLILCEYAHAMGNSLGSFDKYWQAFRQYPRLQGGFIWDWVDQGLTQVDAQGTEFSAYGGDFGDVPNDRQFCINGLMFPDRTPHPTAFEAKFCQQHLHFERIPGDALAVRVSSEFLFRSTDNEILSWRVLEDGVAILAGQAPIMVQAGGSERIELATALPPVRPGCNYQLTLEVHLKAATAWAEAAHLLAQAQMALPMSMALAPAVIRPSGALTLVLGEIHRVQCGAAEWQFNAYTGLLLSWRKADGVELIARAPLDNFWRAPLDNDIGTSEAHKMDPNAWMSRWQAAGLDRLARTLVSIDTEQHESRVAVCVSQQHCVDGNVLLASVWRYSFYADGSWDLAISVQVAPGLPPLARVGIELGLRDIQSRVDWVGRGPHENYPDRKHSALFGAYSAPIDDFFTPYVFPTESGLRCDCQSVQVAGVAVAGAFHLGVSRYSQSTVASAKHTHELQKDSCLYLRLDAEHMGVGGDDSWSPSVHPEFLLARTAYRYSLTFR</sequence>
<dbReference type="PANTHER" id="PTHR46323:SF2">
    <property type="entry name" value="BETA-GALACTOSIDASE"/>
    <property type="match status" value="1"/>
</dbReference>
<dbReference type="KEGG" id="rfo:REIFOR_03326"/>
<protein>
    <recommendedName>
        <fullName evidence="5 10">Beta-galactosidase</fullName>
        <ecNumber evidence="4 10">3.2.1.23</ecNumber>
    </recommendedName>
    <alternativeName>
        <fullName evidence="9 10">Lactase</fullName>
    </alternativeName>
</protein>
<evidence type="ECO:0000256" key="7">
    <source>
        <dbReference type="ARBA" id="ARBA00023053"/>
    </source>
</evidence>
<name>A0A2K8KX53_9GAMM</name>
<dbReference type="InterPro" id="IPR006101">
    <property type="entry name" value="Glyco_hydro_2"/>
</dbReference>
<dbReference type="InterPro" id="IPR032312">
    <property type="entry name" value="LacZ_4"/>
</dbReference>
<comment type="cofactor">
    <cofactor evidence="2">
        <name>Na(+)</name>
        <dbReference type="ChEBI" id="CHEBI:29101"/>
    </cofactor>
</comment>
<comment type="catalytic activity">
    <reaction evidence="1 10">
        <text>Hydrolysis of terminal non-reducing beta-D-galactose residues in beta-D-galactosides.</text>
        <dbReference type="EC" id="3.2.1.23"/>
    </reaction>
</comment>
<dbReference type="Proteomes" id="UP000229757">
    <property type="component" value="Chromosome"/>
</dbReference>
<dbReference type="SMART" id="SM01038">
    <property type="entry name" value="Bgal_small_N"/>
    <property type="match status" value="1"/>
</dbReference>
<evidence type="ECO:0000256" key="2">
    <source>
        <dbReference type="ARBA" id="ARBA00001959"/>
    </source>
</evidence>
<dbReference type="EMBL" id="CP011797">
    <property type="protein sequence ID" value="ATX78429.1"/>
    <property type="molecule type" value="Genomic_DNA"/>
</dbReference>
<dbReference type="InterPro" id="IPR013783">
    <property type="entry name" value="Ig-like_fold"/>
</dbReference>
<dbReference type="NCBIfam" id="NF007074">
    <property type="entry name" value="PRK09525.1"/>
    <property type="match status" value="1"/>
</dbReference>
<dbReference type="GO" id="GO:0005990">
    <property type="term" value="P:lactose catabolic process"/>
    <property type="evidence" value="ECO:0007669"/>
    <property type="project" value="TreeGrafter"/>
</dbReference>
<dbReference type="InterPro" id="IPR006102">
    <property type="entry name" value="Ig-like_GH2"/>
</dbReference>
<dbReference type="Pfam" id="PF16353">
    <property type="entry name" value="LacZ_4"/>
    <property type="match status" value="1"/>
</dbReference>
<dbReference type="InterPro" id="IPR006103">
    <property type="entry name" value="Glyco_hydro_2_cat"/>
</dbReference>
<evidence type="ECO:0000256" key="5">
    <source>
        <dbReference type="ARBA" id="ARBA00013303"/>
    </source>
</evidence>
<dbReference type="InterPro" id="IPR008979">
    <property type="entry name" value="Galactose-bd-like_sf"/>
</dbReference>
<dbReference type="Gene3D" id="2.70.98.10">
    <property type="match status" value="1"/>
</dbReference>
<dbReference type="FunFam" id="3.20.20.80:FF:000018">
    <property type="entry name" value="Beta-galactosidase"/>
    <property type="match status" value="1"/>
</dbReference>
<gene>
    <name evidence="12" type="ORF">REIFOR_03326</name>
</gene>
<dbReference type="InterPro" id="IPR036156">
    <property type="entry name" value="Beta-gal/glucu_dom_sf"/>
</dbReference>
<dbReference type="Pfam" id="PF02929">
    <property type="entry name" value="Bgal_small_N"/>
    <property type="match status" value="1"/>
</dbReference>
<evidence type="ECO:0000256" key="3">
    <source>
        <dbReference type="ARBA" id="ARBA00007401"/>
    </source>
</evidence>
<dbReference type="SUPFAM" id="SSF49785">
    <property type="entry name" value="Galactose-binding domain-like"/>
    <property type="match status" value="1"/>
</dbReference>
<dbReference type="Gene3D" id="2.60.120.260">
    <property type="entry name" value="Galactose-binding domain-like"/>
    <property type="match status" value="1"/>
</dbReference>
<dbReference type="SUPFAM" id="SSF49303">
    <property type="entry name" value="beta-Galactosidase/glucuronidase domain"/>
    <property type="match status" value="2"/>
</dbReference>
<dbReference type="InterPro" id="IPR014718">
    <property type="entry name" value="GH-type_carb-bd"/>
</dbReference>
<dbReference type="OrthoDB" id="9758603at2"/>
<evidence type="ECO:0000256" key="1">
    <source>
        <dbReference type="ARBA" id="ARBA00001412"/>
    </source>
</evidence>
<dbReference type="PRINTS" id="PR00132">
    <property type="entry name" value="GLHYDRLASE2"/>
</dbReference>
<dbReference type="InterPro" id="IPR004199">
    <property type="entry name" value="B-gal_small/dom_5"/>
</dbReference>
<dbReference type="InterPro" id="IPR006104">
    <property type="entry name" value="Glyco_hydro_2_N"/>
</dbReference>
<dbReference type="PANTHER" id="PTHR46323">
    <property type="entry name" value="BETA-GALACTOSIDASE"/>
    <property type="match status" value="1"/>
</dbReference>
<dbReference type="PROSITE" id="PS00608">
    <property type="entry name" value="GLYCOSYL_HYDROL_F2_2"/>
    <property type="match status" value="1"/>
</dbReference>
<dbReference type="Pfam" id="PF02837">
    <property type="entry name" value="Glyco_hydro_2_N"/>
    <property type="match status" value="1"/>
</dbReference>
<dbReference type="SUPFAM" id="SSF51445">
    <property type="entry name" value="(Trans)glycosidases"/>
    <property type="match status" value="1"/>
</dbReference>
<evidence type="ECO:0000256" key="8">
    <source>
        <dbReference type="ARBA" id="ARBA00023295"/>
    </source>
</evidence>
<proteinExistence type="inferred from homology"/>
<accession>A0A2K8KX53</accession>
<dbReference type="RefSeq" id="WP_100258618.1">
    <property type="nucleotide sequence ID" value="NZ_CP011797.1"/>
</dbReference>
<keyword evidence="8 10" id="KW-0326">Glycosidase</keyword>
<reference evidence="12 13" key="1">
    <citation type="journal article" date="2017" name="Environ. Microbiol.">
        <title>Genomic and physiological analyses of 'Reinekea forsetii' reveal a versatile opportunistic lifestyle during spring algae blooms.</title>
        <authorList>
            <person name="Avci B."/>
            <person name="Hahnke R.L."/>
            <person name="Chafee M."/>
            <person name="Fischer T."/>
            <person name="Gruber-Vodicka H."/>
            <person name="Tegetmeyer H.E."/>
            <person name="Harder J."/>
            <person name="Fuchs B.M."/>
            <person name="Amann R.I."/>
            <person name="Teeling H."/>
        </authorList>
    </citation>
    <scope>NUCLEOTIDE SEQUENCE [LARGE SCALE GENOMIC DNA]</scope>
    <source>
        <strain evidence="12 13">Hel1_31_D35</strain>
    </source>
</reference>
<dbReference type="InterPro" id="IPR023230">
    <property type="entry name" value="Glyco_hydro_2_CS"/>
</dbReference>
<evidence type="ECO:0000256" key="4">
    <source>
        <dbReference type="ARBA" id="ARBA00012756"/>
    </source>
</evidence>
<keyword evidence="13" id="KW-1185">Reference proteome</keyword>
<dbReference type="Pfam" id="PF00703">
    <property type="entry name" value="Glyco_hydro_2"/>
    <property type="match status" value="1"/>
</dbReference>
<evidence type="ECO:0000259" key="11">
    <source>
        <dbReference type="SMART" id="SM01038"/>
    </source>
</evidence>
<dbReference type="GO" id="GO:0030246">
    <property type="term" value="F:carbohydrate binding"/>
    <property type="evidence" value="ECO:0007669"/>
    <property type="project" value="InterPro"/>
</dbReference>
<dbReference type="Pfam" id="PF02836">
    <property type="entry name" value="Glyco_hydro_2_C"/>
    <property type="match status" value="1"/>
</dbReference>
<organism evidence="12 13">
    <name type="scientific">Reinekea forsetii</name>
    <dbReference type="NCBI Taxonomy" id="1336806"/>
    <lineage>
        <taxon>Bacteria</taxon>
        <taxon>Pseudomonadati</taxon>
        <taxon>Pseudomonadota</taxon>
        <taxon>Gammaproteobacteria</taxon>
        <taxon>Oceanospirillales</taxon>
        <taxon>Saccharospirillaceae</taxon>
        <taxon>Reinekea</taxon>
    </lineage>
</organism>
<dbReference type="InterPro" id="IPR017853">
    <property type="entry name" value="GH"/>
</dbReference>
<dbReference type="InterPro" id="IPR050347">
    <property type="entry name" value="Bact_Beta-galactosidase"/>
</dbReference>
<dbReference type="GO" id="GO:0009341">
    <property type="term" value="C:beta-galactosidase complex"/>
    <property type="evidence" value="ECO:0007669"/>
    <property type="project" value="InterPro"/>
</dbReference>
<dbReference type="Gene3D" id="3.20.20.80">
    <property type="entry name" value="Glycosidases"/>
    <property type="match status" value="1"/>
</dbReference>
<keyword evidence="6 10" id="KW-0378">Hydrolase</keyword>
<dbReference type="SUPFAM" id="SSF74650">
    <property type="entry name" value="Galactose mutarotase-like"/>
    <property type="match status" value="1"/>
</dbReference>
<evidence type="ECO:0000313" key="13">
    <source>
        <dbReference type="Proteomes" id="UP000229757"/>
    </source>
</evidence>
<dbReference type="PROSITE" id="PS00719">
    <property type="entry name" value="GLYCOSYL_HYDROL_F2_1"/>
    <property type="match status" value="1"/>
</dbReference>
<dbReference type="EC" id="3.2.1.23" evidence="4 10"/>
<dbReference type="GO" id="GO:0004565">
    <property type="term" value="F:beta-galactosidase activity"/>
    <property type="evidence" value="ECO:0007669"/>
    <property type="project" value="UniProtKB-EC"/>
</dbReference>
<comment type="similarity">
    <text evidence="3 10">Belongs to the glycosyl hydrolase 2 family.</text>
</comment>
<dbReference type="AlphaFoldDB" id="A0A2K8KX53"/>
<evidence type="ECO:0000313" key="12">
    <source>
        <dbReference type="EMBL" id="ATX78429.1"/>
    </source>
</evidence>
<evidence type="ECO:0000256" key="9">
    <source>
        <dbReference type="ARBA" id="ARBA00032230"/>
    </source>
</evidence>
<keyword evidence="7" id="KW-0915">Sodium</keyword>
<feature type="domain" description="Beta galactosidase small chain/" evidence="11">
    <location>
        <begin position="748"/>
        <end position="1022"/>
    </location>
</feature>
<evidence type="ECO:0000256" key="10">
    <source>
        <dbReference type="RuleBase" id="RU361154"/>
    </source>
</evidence>
<dbReference type="Gene3D" id="2.60.40.10">
    <property type="entry name" value="Immunoglobulins"/>
    <property type="match status" value="2"/>
</dbReference>
<evidence type="ECO:0000256" key="6">
    <source>
        <dbReference type="ARBA" id="ARBA00022801"/>
    </source>
</evidence>
<dbReference type="InterPro" id="IPR011013">
    <property type="entry name" value="Gal_mutarotase_sf_dom"/>
</dbReference>